<name>A0ABD4T5V9_9CYAN</name>
<gene>
    <name evidence="1" type="ORF">QQ91_0014810</name>
</gene>
<dbReference type="Pfam" id="PF11360">
    <property type="entry name" value="DUF3110"/>
    <property type="match status" value="1"/>
</dbReference>
<evidence type="ECO:0000313" key="2">
    <source>
        <dbReference type="Proteomes" id="UP000031561"/>
    </source>
</evidence>
<evidence type="ECO:0000313" key="1">
    <source>
        <dbReference type="EMBL" id="MCM1984092.1"/>
    </source>
</evidence>
<dbReference type="EMBL" id="JTHE03000088">
    <property type="protein sequence ID" value="MCM1984092.1"/>
    <property type="molecule type" value="Genomic_DNA"/>
</dbReference>
<proteinExistence type="predicted"/>
<dbReference type="Proteomes" id="UP000031561">
    <property type="component" value="Unassembled WGS sequence"/>
</dbReference>
<reference evidence="1 2" key="1">
    <citation type="journal article" date="2015" name="Genome Announc.">
        <title>Draft Genome Sequence of Filamentous Marine Cyanobacterium Lyngbya confervoides Strain BDU141951.</title>
        <authorList>
            <person name="Chandrababunaidu M.M."/>
            <person name="Sen D."/>
            <person name="Tripathy S."/>
        </authorList>
    </citation>
    <scope>NUCLEOTIDE SEQUENCE [LARGE SCALE GENOMIC DNA]</scope>
    <source>
        <strain evidence="1 2">BDU141951</strain>
    </source>
</reference>
<comment type="caution">
    <text evidence="1">The sequence shown here is derived from an EMBL/GenBank/DDBJ whole genome shotgun (WGS) entry which is preliminary data.</text>
</comment>
<dbReference type="AlphaFoldDB" id="A0ABD4T5V9"/>
<organism evidence="1 2">
    <name type="scientific">Lyngbya confervoides BDU141951</name>
    <dbReference type="NCBI Taxonomy" id="1574623"/>
    <lineage>
        <taxon>Bacteria</taxon>
        <taxon>Bacillati</taxon>
        <taxon>Cyanobacteriota</taxon>
        <taxon>Cyanophyceae</taxon>
        <taxon>Oscillatoriophycideae</taxon>
        <taxon>Oscillatoriales</taxon>
        <taxon>Microcoleaceae</taxon>
        <taxon>Lyngbya</taxon>
    </lineage>
</organism>
<accession>A0ABD4T5V9</accession>
<dbReference type="InterPro" id="IPR021503">
    <property type="entry name" value="DUF3110"/>
</dbReference>
<sequence length="124" mass="14237">MILYVLLFNTGTSNEGIHTLKIKDPEHEQLEQDVVLAFEEEDDAMRFALLLEAQDFPSPSVEAISEAEITEFCRESGLRMQFIAKGTLAVPPEANLEKTDWQRDEARTSESELDRIRQQLERLL</sequence>
<keyword evidence="2" id="KW-1185">Reference proteome</keyword>
<protein>
    <submittedName>
        <fullName evidence="1">DUF3110 domain-containing protein</fullName>
    </submittedName>
</protein>
<dbReference type="RefSeq" id="WP_166275698.1">
    <property type="nucleotide sequence ID" value="NZ_JTHE03000088.1"/>
</dbReference>